<feature type="compositionally biased region" description="Basic residues" evidence="1">
    <location>
        <begin position="1"/>
        <end position="18"/>
    </location>
</feature>
<feature type="non-terminal residue" evidence="2">
    <location>
        <position position="221"/>
    </location>
</feature>
<evidence type="ECO:0000313" key="3">
    <source>
        <dbReference type="Proteomes" id="UP000237271"/>
    </source>
</evidence>
<evidence type="ECO:0000313" key="2">
    <source>
        <dbReference type="EMBL" id="POM67481.1"/>
    </source>
</evidence>
<comment type="caution">
    <text evidence="2">The sequence shown here is derived from an EMBL/GenBank/DDBJ whole genome shotgun (WGS) entry which is preliminary data.</text>
</comment>
<feature type="compositionally biased region" description="Acidic residues" evidence="1">
    <location>
        <begin position="141"/>
        <end position="203"/>
    </location>
</feature>
<accession>A0A2P4XPJ7</accession>
<evidence type="ECO:0000256" key="1">
    <source>
        <dbReference type="SAM" id="MobiDB-lite"/>
    </source>
</evidence>
<organism evidence="2 3">
    <name type="scientific">Phytophthora palmivora</name>
    <dbReference type="NCBI Taxonomy" id="4796"/>
    <lineage>
        <taxon>Eukaryota</taxon>
        <taxon>Sar</taxon>
        <taxon>Stramenopiles</taxon>
        <taxon>Oomycota</taxon>
        <taxon>Peronosporomycetes</taxon>
        <taxon>Peronosporales</taxon>
        <taxon>Peronosporaceae</taxon>
        <taxon>Phytophthora</taxon>
    </lineage>
</organism>
<feature type="compositionally biased region" description="Acidic residues" evidence="1">
    <location>
        <begin position="112"/>
        <end position="121"/>
    </location>
</feature>
<dbReference type="OrthoDB" id="10264378at2759"/>
<proteinExistence type="predicted"/>
<dbReference type="AlphaFoldDB" id="A0A2P4XPJ7"/>
<feature type="region of interest" description="Disordered" evidence="1">
    <location>
        <begin position="1"/>
        <end position="57"/>
    </location>
</feature>
<gene>
    <name evidence="2" type="ORF">PHPALM_16514</name>
</gene>
<protein>
    <submittedName>
        <fullName evidence="2">Digestive organ expansion factor</fullName>
    </submittedName>
</protein>
<dbReference type="EMBL" id="NCKW01009074">
    <property type="protein sequence ID" value="POM67481.1"/>
    <property type="molecule type" value="Genomic_DNA"/>
</dbReference>
<dbReference type="Proteomes" id="UP000237271">
    <property type="component" value="Unassembled WGS sequence"/>
</dbReference>
<keyword evidence="3" id="KW-1185">Reference proteome</keyword>
<feature type="region of interest" description="Disordered" evidence="1">
    <location>
        <begin position="89"/>
        <end position="221"/>
    </location>
</feature>
<reference evidence="2 3" key="1">
    <citation type="journal article" date="2017" name="Genome Biol. Evol.">
        <title>Phytophthora megakarya and P. palmivora, closely related causal agents of cacao black pod rot, underwent increases in genome sizes and gene numbers by different mechanisms.</title>
        <authorList>
            <person name="Ali S.S."/>
            <person name="Shao J."/>
            <person name="Lary D.J."/>
            <person name="Kronmiller B."/>
            <person name="Shen D."/>
            <person name="Strem M.D."/>
            <person name="Amoako-Attah I."/>
            <person name="Akrofi A.Y."/>
            <person name="Begoude B.A."/>
            <person name="Ten Hoopen G.M."/>
            <person name="Coulibaly K."/>
            <person name="Kebe B.I."/>
            <person name="Melnick R.L."/>
            <person name="Guiltinan M.J."/>
            <person name="Tyler B.M."/>
            <person name="Meinhardt L.W."/>
            <person name="Bailey B.A."/>
        </authorList>
    </citation>
    <scope>NUCLEOTIDE SEQUENCE [LARGE SCALE GENOMIC DNA]</scope>
    <source>
        <strain evidence="3">sbr112.9</strain>
    </source>
</reference>
<name>A0A2P4XPJ7_9STRA</name>
<sequence length="221" mass="25981">MGPRKGGGKKKGSRKRKANVWDDAEPKTKRGAISSGNEVKPRKNGSMMGQWKSQKIAERAKERKFFASVDEKKRWQREQYEDKWEHTANAIYKDGSEELVEQEDKDEKEMQSEESDSDEDDLGNKNSVFHEFVNTFKPMEPTEEEEEEEEYEEVVVDENGEEVDEEETEEVQEVDEGKEDEEQIAAMEKDDEEQMEKDEDEQEDPYRRRYLLSSFTELDAK</sequence>